<dbReference type="EMBL" id="FN649746">
    <property type="protein sequence ID" value="CBJ48604.1"/>
    <property type="molecule type" value="Genomic_DNA"/>
</dbReference>
<dbReference type="OMA" id="APVHDFV"/>
<proteinExistence type="predicted"/>
<keyword evidence="2" id="KW-0547">Nucleotide-binding</keyword>
<dbReference type="InterPro" id="IPR014001">
    <property type="entry name" value="Helicase_ATP-bd"/>
</dbReference>
<evidence type="ECO:0000256" key="5">
    <source>
        <dbReference type="ARBA" id="ARBA00022840"/>
    </source>
</evidence>
<dbReference type="PANTHER" id="PTHR18934:SF118">
    <property type="entry name" value="ATP-DEPENDENT RNA HELICASE DHX33"/>
    <property type="match status" value="1"/>
</dbReference>
<name>D7FZX9_ECTSI</name>
<evidence type="ECO:0000256" key="1">
    <source>
        <dbReference type="ARBA" id="ARBA00012552"/>
    </source>
</evidence>
<dbReference type="PROSITE" id="PS51192">
    <property type="entry name" value="HELICASE_ATP_BIND_1"/>
    <property type="match status" value="1"/>
</dbReference>
<dbReference type="EC" id="3.6.4.13" evidence="1"/>
<dbReference type="GO" id="GO:0016787">
    <property type="term" value="F:hydrolase activity"/>
    <property type="evidence" value="ECO:0007669"/>
    <property type="project" value="UniProtKB-KW"/>
</dbReference>
<dbReference type="PROSITE" id="PS00690">
    <property type="entry name" value="DEAH_ATP_HELICASE"/>
    <property type="match status" value="1"/>
</dbReference>
<dbReference type="InterPro" id="IPR001650">
    <property type="entry name" value="Helicase_C-like"/>
</dbReference>
<comment type="catalytic activity">
    <reaction evidence="6">
        <text>ATP + H2O = ADP + phosphate + H(+)</text>
        <dbReference type="Rhea" id="RHEA:13065"/>
        <dbReference type="ChEBI" id="CHEBI:15377"/>
        <dbReference type="ChEBI" id="CHEBI:15378"/>
        <dbReference type="ChEBI" id="CHEBI:30616"/>
        <dbReference type="ChEBI" id="CHEBI:43474"/>
        <dbReference type="ChEBI" id="CHEBI:456216"/>
        <dbReference type="EC" id="3.6.4.13"/>
    </reaction>
</comment>
<dbReference type="GO" id="GO:0003725">
    <property type="term" value="F:double-stranded RNA binding"/>
    <property type="evidence" value="ECO:0007669"/>
    <property type="project" value="TreeGrafter"/>
</dbReference>
<dbReference type="CDD" id="cd18791">
    <property type="entry name" value="SF2_C_RHA"/>
    <property type="match status" value="1"/>
</dbReference>
<feature type="compositionally biased region" description="Low complexity" evidence="7">
    <location>
        <begin position="69"/>
        <end position="78"/>
    </location>
</feature>
<gene>
    <name evidence="10" type="ORF">Esi_0039_0067</name>
</gene>
<evidence type="ECO:0000259" key="8">
    <source>
        <dbReference type="PROSITE" id="PS51192"/>
    </source>
</evidence>
<feature type="region of interest" description="Disordered" evidence="7">
    <location>
        <begin position="620"/>
        <end position="640"/>
    </location>
</feature>
<dbReference type="STRING" id="2880.D7FZX9"/>
<dbReference type="Gene3D" id="1.20.120.1080">
    <property type="match status" value="1"/>
</dbReference>
<keyword evidence="4" id="KW-0347">Helicase</keyword>
<dbReference type="Proteomes" id="UP000002630">
    <property type="component" value="Linkage Group LG21"/>
</dbReference>
<evidence type="ECO:0000313" key="11">
    <source>
        <dbReference type="Proteomes" id="UP000002630"/>
    </source>
</evidence>
<dbReference type="PANTHER" id="PTHR18934">
    <property type="entry name" value="ATP-DEPENDENT RNA HELICASE"/>
    <property type="match status" value="1"/>
</dbReference>
<dbReference type="SUPFAM" id="SSF52540">
    <property type="entry name" value="P-loop containing nucleoside triphosphate hydrolases"/>
    <property type="match status" value="1"/>
</dbReference>
<feature type="region of interest" description="Disordered" evidence="7">
    <location>
        <begin position="1"/>
        <end position="334"/>
    </location>
</feature>
<feature type="compositionally biased region" description="Basic residues" evidence="7">
    <location>
        <begin position="19"/>
        <end position="30"/>
    </location>
</feature>
<dbReference type="EMBL" id="FN648586">
    <property type="protein sequence ID" value="CBJ48604.1"/>
    <property type="molecule type" value="Genomic_DNA"/>
</dbReference>
<keyword evidence="11" id="KW-1185">Reference proteome</keyword>
<feature type="domain" description="Helicase ATP-binding" evidence="8">
    <location>
        <begin position="344"/>
        <end position="569"/>
    </location>
</feature>
<feature type="region of interest" description="Disordered" evidence="7">
    <location>
        <begin position="383"/>
        <end position="424"/>
    </location>
</feature>
<dbReference type="SMART" id="SM00490">
    <property type="entry name" value="HELICc"/>
    <property type="match status" value="1"/>
</dbReference>
<evidence type="ECO:0000259" key="9">
    <source>
        <dbReference type="PROSITE" id="PS51194"/>
    </source>
</evidence>
<dbReference type="GO" id="GO:0005524">
    <property type="term" value="F:ATP binding"/>
    <property type="evidence" value="ECO:0007669"/>
    <property type="project" value="UniProtKB-KW"/>
</dbReference>
<dbReference type="GO" id="GO:0045943">
    <property type="term" value="P:positive regulation of transcription by RNA polymerase I"/>
    <property type="evidence" value="ECO:0007669"/>
    <property type="project" value="TreeGrafter"/>
</dbReference>
<sequence length="1045" mass="111773">MWPPPATDFRPGGGDVTGAKKKKKRKKNRRSSSQDYTSSSTASTGDHVNGGARGPTSPPRPNAKPSPEQQQQHQQQQQRGVDDLDSATGATRARRNSEDVVAAAGGGSAGGSGEVVPKVGGDAGGKDYDDDEDQDEGVVIQREGNPTPALANGTEEATKKKKKKAAAADVVGENGVGGGGKDTAAGNAIELAKKEKRKAKEKRQKKSQGADDSEEVEPSGIPFALPMPGARATPSINPTGRSRSASIESAAEFFSTKGLSGDKANGTIDDGRGDTAAKSNAGAISNGSVHQGADSGHGLGRRKREEGSGGVGAATAALGRGRVPRKHQEQRRGLPIFAHKADIIRAVKDHQTVVVVGETGSGKSTQIPQFLYEAGITRGGAGWIPGGESGEATTAARGSGKKRGRAPSQEDVFKGSSSSGPDKRGFQGGLIACTQPRRVAAVTVAKRVAAEVGCDLGNTVGYTVRFDDRTSKSTRIKYMTDGVLLREAMSDPLLSAYSAIVLDEAHERSLDTDILFGLVRRLQPKRPDLKDSVSLHVPGRTHPVDVMYATEDQDDYLDACLMTCLQIHEDEEGDGDVLVFLPGQDDIEALSQLLRENLATLRAEKSRELAAAAADAAAAAGDEEFQRPRRRGGDDLRGQGDGLLRETMVCPVFAALPQEQQLEAFEPAPRGTRKFVLATNIAETSITINGIRYVVDSGKVKVRSFQASTGMEFLRSQDVSKAQATQRAGRAGREAPGVCYRLFREDSYLELGDAPIPEILRVNLAQVVLQLKVMGIDDPSTFDYVTAPSRAALLKALKTLAMLGALDKSARVTPDGRKMAALPLDPAFAHLLVRSAEPRFSCVKEVLTTVACLSAENLLFYPPKEEAKRAANEAHQSFSAYEGDLPTLLRIYESFLKERKDPEWCRRNFVNGRSVARAVDVRQQLAKILRERLRIDPEESCGAETSQYLRCLVAGLFTNVALRQPSTSGGGSRGCYRTVLGGREAQIHPSSSLWRRNPPAKCVVFTELLSTSRDFIKTVTAVDSSWLRELVPQYFKPSGAVGVSS</sequence>
<feature type="domain" description="Helicase C-terminal" evidence="9">
    <location>
        <begin position="563"/>
        <end position="775"/>
    </location>
</feature>
<evidence type="ECO:0000256" key="2">
    <source>
        <dbReference type="ARBA" id="ARBA00022741"/>
    </source>
</evidence>
<dbReference type="Pfam" id="PF04408">
    <property type="entry name" value="WHD_HA2"/>
    <property type="match status" value="1"/>
</dbReference>
<dbReference type="PROSITE" id="PS51194">
    <property type="entry name" value="HELICASE_CTER"/>
    <property type="match status" value="1"/>
</dbReference>
<dbReference type="Pfam" id="PF21010">
    <property type="entry name" value="HA2_C"/>
    <property type="match status" value="1"/>
</dbReference>
<dbReference type="InterPro" id="IPR002464">
    <property type="entry name" value="DNA/RNA_helicase_DEAH_CS"/>
</dbReference>
<dbReference type="OrthoDB" id="10253254at2759"/>
<dbReference type="InterPro" id="IPR007502">
    <property type="entry name" value="Helicase-assoc_dom"/>
</dbReference>
<dbReference type="GO" id="GO:0003724">
    <property type="term" value="F:RNA helicase activity"/>
    <property type="evidence" value="ECO:0007669"/>
    <property type="project" value="UniProtKB-EC"/>
</dbReference>
<evidence type="ECO:0000313" key="10">
    <source>
        <dbReference type="EMBL" id="CBJ48604.1"/>
    </source>
</evidence>
<dbReference type="InterPro" id="IPR027417">
    <property type="entry name" value="P-loop_NTPase"/>
</dbReference>
<dbReference type="InParanoid" id="D7FZX9"/>
<reference evidence="10 11" key="1">
    <citation type="journal article" date="2010" name="Nature">
        <title>The Ectocarpus genome and the independent evolution of multicellularity in brown algae.</title>
        <authorList>
            <person name="Cock J.M."/>
            <person name="Sterck L."/>
            <person name="Rouze P."/>
            <person name="Scornet D."/>
            <person name="Allen A.E."/>
            <person name="Amoutzias G."/>
            <person name="Anthouard V."/>
            <person name="Artiguenave F."/>
            <person name="Aury J.M."/>
            <person name="Badger J.H."/>
            <person name="Beszteri B."/>
            <person name="Billiau K."/>
            <person name="Bonnet E."/>
            <person name="Bothwell J.H."/>
            <person name="Bowler C."/>
            <person name="Boyen C."/>
            <person name="Brownlee C."/>
            <person name="Carrano C.J."/>
            <person name="Charrier B."/>
            <person name="Cho G.Y."/>
            <person name="Coelho S.M."/>
            <person name="Collen J."/>
            <person name="Corre E."/>
            <person name="Da Silva C."/>
            <person name="Delage L."/>
            <person name="Delaroque N."/>
            <person name="Dittami S.M."/>
            <person name="Doulbeau S."/>
            <person name="Elias M."/>
            <person name="Farnham G."/>
            <person name="Gachon C.M."/>
            <person name="Gschloessl B."/>
            <person name="Heesch S."/>
            <person name="Jabbari K."/>
            <person name="Jubin C."/>
            <person name="Kawai H."/>
            <person name="Kimura K."/>
            <person name="Kloareg B."/>
            <person name="Kupper F.C."/>
            <person name="Lang D."/>
            <person name="Le Bail A."/>
            <person name="Leblanc C."/>
            <person name="Lerouge P."/>
            <person name="Lohr M."/>
            <person name="Lopez P.J."/>
            <person name="Martens C."/>
            <person name="Maumus F."/>
            <person name="Michel G."/>
            <person name="Miranda-Saavedra D."/>
            <person name="Morales J."/>
            <person name="Moreau H."/>
            <person name="Motomura T."/>
            <person name="Nagasato C."/>
            <person name="Napoli C.A."/>
            <person name="Nelson D.R."/>
            <person name="Nyvall-Collen P."/>
            <person name="Peters A.F."/>
            <person name="Pommier C."/>
            <person name="Potin P."/>
            <person name="Poulain J."/>
            <person name="Quesneville H."/>
            <person name="Read B."/>
            <person name="Rensing S.A."/>
            <person name="Ritter A."/>
            <person name="Rousvoal S."/>
            <person name="Samanta M."/>
            <person name="Samson G."/>
            <person name="Schroeder D.C."/>
            <person name="Segurens B."/>
            <person name="Strittmatter M."/>
            <person name="Tonon T."/>
            <person name="Tregear J.W."/>
            <person name="Valentin K."/>
            <person name="von Dassow P."/>
            <person name="Yamagishi T."/>
            <person name="Van de Peer Y."/>
            <person name="Wincker P."/>
        </authorList>
    </citation>
    <scope>NUCLEOTIDE SEQUENCE [LARGE SCALE GENOMIC DNA]</scope>
    <source>
        <strain evidence="11">Ec32 / CCAP1310/4</strain>
    </source>
</reference>
<feature type="compositionally biased region" description="Basic residues" evidence="7">
    <location>
        <begin position="194"/>
        <end position="206"/>
    </location>
</feature>
<dbReference type="AlphaFoldDB" id="D7FZX9"/>
<evidence type="ECO:0000256" key="4">
    <source>
        <dbReference type="ARBA" id="ARBA00022806"/>
    </source>
</evidence>
<evidence type="ECO:0000256" key="6">
    <source>
        <dbReference type="ARBA" id="ARBA00047984"/>
    </source>
</evidence>
<dbReference type="InterPro" id="IPR048333">
    <property type="entry name" value="HA2_WH"/>
</dbReference>
<dbReference type="InterPro" id="IPR011709">
    <property type="entry name" value="DEAD-box_helicase_OB_fold"/>
</dbReference>
<accession>D7FZX9</accession>
<feature type="compositionally biased region" description="Low complexity" evidence="7">
    <location>
        <begin position="241"/>
        <end position="255"/>
    </location>
</feature>
<dbReference type="Pfam" id="PF07717">
    <property type="entry name" value="OB_NTP_bind"/>
    <property type="match status" value="1"/>
</dbReference>
<evidence type="ECO:0000256" key="3">
    <source>
        <dbReference type="ARBA" id="ARBA00022801"/>
    </source>
</evidence>
<organism evidence="10 11">
    <name type="scientific">Ectocarpus siliculosus</name>
    <name type="common">Brown alga</name>
    <name type="synonym">Conferva siliculosa</name>
    <dbReference type="NCBI Taxonomy" id="2880"/>
    <lineage>
        <taxon>Eukaryota</taxon>
        <taxon>Sar</taxon>
        <taxon>Stramenopiles</taxon>
        <taxon>Ochrophyta</taxon>
        <taxon>PX clade</taxon>
        <taxon>Phaeophyceae</taxon>
        <taxon>Ectocarpales</taxon>
        <taxon>Ectocarpaceae</taxon>
        <taxon>Ectocarpus</taxon>
    </lineage>
</organism>
<keyword evidence="3" id="KW-0378">Hydrolase</keyword>
<keyword evidence="5" id="KW-0067">ATP-binding</keyword>
<dbReference type="Pfam" id="PF00271">
    <property type="entry name" value="Helicase_C"/>
    <property type="match status" value="1"/>
</dbReference>
<feature type="compositionally biased region" description="Gly residues" evidence="7">
    <location>
        <begin position="104"/>
        <end position="113"/>
    </location>
</feature>
<evidence type="ECO:0000256" key="7">
    <source>
        <dbReference type="SAM" id="MobiDB-lite"/>
    </source>
</evidence>
<dbReference type="Gene3D" id="3.40.50.300">
    <property type="entry name" value="P-loop containing nucleotide triphosphate hydrolases"/>
    <property type="match status" value="2"/>
</dbReference>
<dbReference type="GO" id="GO:0005730">
    <property type="term" value="C:nucleolus"/>
    <property type="evidence" value="ECO:0007669"/>
    <property type="project" value="TreeGrafter"/>
</dbReference>
<protein>
    <recommendedName>
        <fullName evidence="1">RNA helicase</fullName>
        <ecNumber evidence="1">3.6.4.13</ecNumber>
    </recommendedName>
</protein>
<feature type="compositionally biased region" description="Basic and acidic residues" evidence="7">
    <location>
        <begin position="624"/>
        <end position="638"/>
    </location>
</feature>
<dbReference type="SMART" id="SM00847">
    <property type="entry name" value="HA2"/>
    <property type="match status" value="1"/>
</dbReference>
<dbReference type="SMART" id="SM00487">
    <property type="entry name" value="DEXDc"/>
    <property type="match status" value="1"/>
</dbReference>
<dbReference type="eggNOG" id="KOG0922">
    <property type="taxonomic scope" value="Eukaryota"/>
</dbReference>
<feature type="compositionally biased region" description="Low complexity" evidence="7">
    <location>
        <begin position="31"/>
        <end position="44"/>
    </location>
</feature>